<sequence length="76" mass="8558">MIHTAHPGKRARPHTKPADDLPELHYFADGLQRDNAAVTAGLTLPWSNGPAEGIVNRIKYLRRQMYGRANLDLLRL</sequence>
<protein>
    <recommendedName>
        <fullName evidence="2">Transposase IS204/IS1001/IS1096/IS1165 DDE domain-containing protein</fullName>
    </recommendedName>
</protein>
<dbReference type="InterPro" id="IPR002560">
    <property type="entry name" value="Transposase_DDE"/>
</dbReference>
<feature type="region of interest" description="Disordered" evidence="1">
    <location>
        <begin position="1"/>
        <end position="20"/>
    </location>
</feature>
<comment type="caution">
    <text evidence="3">The sequence shown here is derived from an EMBL/GenBank/DDBJ whole genome shotgun (WGS) entry which is preliminary data.</text>
</comment>
<reference evidence="4" key="1">
    <citation type="journal article" date="2019" name="Int. J. Syst. Evol. Microbiol.">
        <title>The Global Catalogue of Microorganisms (GCM) 10K type strain sequencing project: providing services to taxonomists for standard genome sequencing and annotation.</title>
        <authorList>
            <consortium name="The Broad Institute Genomics Platform"/>
            <consortium name="The Broad Institute Genome Sequencing Center for Infectious Disease"/>
            <person name="Wu L."/>
            <person name="Ma J."/>
        </authorList>
    </citation>
    <scope>NUCLEOTIDE SEQUENCE [LARGE SCALE GENOMIC DNA]</scope>
    <source>
        <strain evidence="4">JCM 16014</strain>
    </source>
</reference>
<dbReference type="InterPro" id="IPR047951">
    <property type="entry name" value="Transpos_ISL3"/>
</dbReference>
<evidence type="ECO:0000313" key="4">
    <source>
        <dbReference type="Proteomes" id="UP001500751"/>
    </source>
</evidence>
<dbReference type="EMBL" id="BAAAQN010000025">
    <property type="protein sequence ID" value="GAA2037689.1"/>
    <property type="molecule type" value="Genomic_DNA"/>
</dbReference>
<dbReference type="PANTHER" id="PTHR33498">
    <property type="entry name" value="TRANSPOSASE FOR INSERTION SEQUENCE ELEMENT IS1557"/>
    <property type="match status" value="1"/>
</dbReference>
<keyword evidence="4" id="KW-1185">Reference proteome</keyword>
<evidence type="ECO:0000313" key="3">
    <source>
        <dbReference type="EMBL" id="GAA2037689.1"/>
    </source>
</evidence>
<evidence type="ECO:0000259" key="2">
    <source>
        <dbReference type="Pfam" id="PF01610"/>
    </source>
</evidence>
<proteinExistence type="predicted"/>
<organism evidence="3 4">
    <name type="scientific">Catenulispora yoronensis</name>
    <dbReference type="NCBI Taxonomy" id="450799"/>
    <lineage>
        <taxon>Bacteria</taxon>
        <taxon>Bacillati</taxon>
        <taxon>Actinomycetota</taxon>
        <taxon>Actinomycetes</taxon>
        <taxon>Catenulisporales</taxon>
        <taxon>Catenulisporaceae</taxon>
        <taxon>Catenulispora</taxon>
    </lineage>
</organism>
<feature type="domain" description="Transposase IS204/IS1001/IS1096/IS1165 DDE" evidence="2">
    <location>
        <begin position="20"/>
        <end position="75"/>
    </location>
</feature>
<dbReference type="Pfam" id="PF01610">
    <property type="entry name" value="DDE_Tnp_ISL3"/>
    <property type="match status" value="1"/>
</dbReference>
<evidence type="ECO:0000256" key="1">
    <source>
        <dbReference type="SAM" id="MobiDB-lite"/>
    </source>
</evidence>
<gene>
    <name evidence="3" type="ORF">GCM10009839_43770</name>
</gene>
<accession>A0ABP5G2H3</accession>
<name>A0ABP5G2H3_9ACTN</name>
<feature type="compositionally biased region" description="Basic residues" evidence="1">
    <location>
        <begin position="1"/>
        <end position="15"/>
    </location>
</feature>
<dbReference type="Proteomes" id="UP001500751">
    <property type="component" value="Unassembled WGS sequence"/>
</dbReference>
<dbReference type="PANTHER" id="PTHR33498:SF1">
    <property type="entry name" value="TRANSPOSASE FOR INSERTION SEQUENCE ELEMENT IS1557"/>
    <property type="match status" value="1"/>
</dbReference>